<evidence type="ECO:0000313" key="3">
    <source>
        <dbReference type="RefSeq" id="XP_019094537.1"/>
    </source>
</evidence>
<dbReference type="InterPro" id="IPR050232">
    <property type="entry name" value="FBL13/AtMIF1-like"/>
</dbReference>
<name>A0ABM1R699_CAMSA</name>
<evidence type="ECO:0000259" key="1">
    <source>
        <dbReference type="SMART" id="SM00579"/>
    </source>
</evidence>
<dbReference type="PANTHER" id="PTHR31900">
    <property type="entry name" value="F-BOX/RNI SUPERFAMILY PROTEIN-RELATED"/>
    <property type="match status" value="1"/>
</dbReference>
<feature type="domain" description="FBD" evidence="1">
    <location>
        <begin position="328"/>
        <end position="399"/>
    </location>
</feature>
<dbReference type="SMART" id="SM00579">
    <property type="entry name" value="FBD"/>
    <property type="match status" value="1"/>
</dbReference>
<reference evidence="3" key="2">
    <citation type="submission" date="2025-08" db="UniProtKB">
        <authorList>
            <consortium name="RefSeq"/>
        </authorList>
    </citation>
    <scope>IDENTIFICATION</scope>
    <source>
        <tissue evidence="3">Leaf</tissue>
    </source>
</reference>
<dbReference type="InterPro" id="IPR055411">
    <property type="entry name" value="LRR_FXL15/At3g58940/PEG3-like"/>
</dbReference>
<protein>
    <submittedName>
        <fullName evidence="3">Probable FBD-associated F-box protein At1g32375</fullName>
    </submittedName>
</protein>
<dbReference type="RefSeq" id="XP_019094537.1">
    <property type="nucleotide sequence ID" value="XM_019238992.1"/>
</dbReference>
<dbReference type="Pfam" id="PF08387">
    <property type="entry name" value="FBD"/>
    <property type="match status" value="1"/>
</dbReference>
<evidence type="ECO:0000313" key="2">
    <source>
        <dbReference type="Proteomes" id="UP000694864"/>
    </source>
</evidence>
<keyword evidence="2" id="KW-1185">Reference proteome</keyword>
<dbReference type="InterPro" id="IPR006566">
    <property type="entry name" value="FBD"/>
</dbReference>
<gene>
    <name evidence="3" type="primary">LOC104759771</name>
</gene>
<dbReference type="Pfam" id="PF24758">
    <property type="entry name" value="LRR_At5g56370"/>
    <property type="match status" value="1"/>
</dbReference>
<reference evidence="2" key="1">
    <citation type="journal article" date="2014" name="Nat. Commun.">
        <title>The emerging biofuel crop Camelina sativa retains a highly undifferentiated hexaploid genome structure.</title>
        <authorList>
            <person name="Kagale S."/>
            <person name="Koh C."/>
            <person name="Nixon J."/>
            <person name="Bollina V."/>
            <person name="Clarke W.E."/>
            <person name="Tuteja R."/>
            <person name="Spillane C."/>
            <person name="Robinson S.J."/>
            <person name="Links M.G."/>
            <person name="Clarke C."/>
            <person name="Higgins E.E."/>
            <person name="Huebert T."/>
            <person name="Sharpe A.G."/>
            <person name="Parkin I.A."/>
        </authorList>
    </citation>
    <scope>NUCLEOTIDE SEQUENCE [LARGE SCALE GENOMIC DNA]</scope>
    <source>
        <strain evidence="2">cv. DH55</strain>
    </source>
</reference>
<accession>A0ABM1R699</accession>
<dbReference type="SUPFAM" id="SSF52058">
    <property type="entry name" value="L domain-like"/>
    <property type="match status" value="1"/>
</dbReference>
<organism evidence="2 3">
    <name type="scientific">Camelina sativa</name>
    <name type="common">False flax</name>
    <name type="synonym">Myagrum sativum</name>
    <dbReference type="NCBI Taxonomy" id="90675"/>
    <lineage>
        <taxon>Eukaryota</taxon>
        <taxon>Viridiplantae</taxon>
        <taxon>Streptophyta</taxon>
        <taxon>Embryophyta</taxon>
        <taxon>Tracheophyta</taxon>
        <taxon>Spermatophyta</taxon>
        <taxon>Magnoliopsida</taxon>
        <taxon>eudicotyledons</taxon>
        <taxon>Gunneridae</taxon>
        <taxon>Pentapetalae</taxon>
        <taxon>rosids</taxon>
        <taxon>malvids</taxon>
        <taxon>Brassicales</taxon>
        <taxon>Brassicaceae</taxon>
        <taxon>Camelineae</taxon>
        <taxon>Camelina</taxon>
    </lineage>
</organism>
<dbReference type="PANTHER" id="PTHR31900:SF34">
    <property type="entry name" value="EMB|CAB62440.1-RELATED"/>
    <property type="match status" value="1"/>
</dbReference>
<sequence>MVLSKRWKFLWMLVPRLRYNRDEYQVGACESMRFRRLIHTSLVLHKALVIEILNISISPMSDAYEDIEECVGTAIERGVRELCIHTETCSTGSPVVVLPSSLCPSSSAMLVTLLRDNVVLKYSFSLVSFPSLKNLALLSLTYPSDEFVPMLLFGCPVLETMMIERYRGDNVGLFIVRVTSLKMLKLVEQSYINADRFLIDAPSLELLEINKHKGGFCRIEHNMPKIEAANVYVTCSHTQQILSSLTSVEQLGLCLATSKNVYAEGKIYSRLVRLHLCTCEPEWLNLLMRLLRDSPKLRILILEQSQIHRVETDVYPRPCWNEPSHVPGCLLSSLEIFEWSEYEGKEEEMEVARFILRNSSCLKMAAFYPKSTNHEEKREMLMDLSMSPRRSSICQLDFNRGTITKRNIFYAHRLFRRLVQASQIP</sequence>
<proteinExistence type="predicted"/>
<dbReference type="Proteomes" id="UP000694864">
    <property type="component" value="Chromosome 17"/>
</dbReference>
<dbReference type="GeneID" id="104759771"/>